<dbReference type="Pfam" id="PF01909">
    <property type="entry name" value="NTP_transf_2"/>
    <property type="match status" value="1"/>
</dbReference>
<name>A0A284VLD6_9EURY</name>
<keyword evidence="3" id="KW-0808">Transferase</keyword>
<evidence type="ECO:0000313" key="15">
    <source>
        <dbReference type="Proteomes" id="UP000218615"/>
    </source>
</evidence>
<proteinExistence type="inferred from homology"/>
<evidence type="ECO:0000256" key="2">
    <source>
        <dbReference type="ARBA" id="ARBA00022649"/>
    </source>
</evidence>
<evidence type="ECO:0000256" key="6">
    <source>
        <dbReference type="ARBA" id="ARBA00022741"/>
    </source>
</evidence>
<dbReference type="PANTHER" id="PTHR33571">
    <property type="entry name" value="SSL8005 PROTEIN"/>
    <property type="match status" value="1"/>
</dbReference>
<evidence type="ECO:0000256" key="12">
    <source>
        <dbReference type="ARBA" id="ARBA00048696"/>
    </source>
</evidence>
<keyword evidence="8" id="KW-0460">Magnesium</keyword>
<dbReference type="SUPFAM" id="SSF81301">
    <property type="entry name" value="Nucleotidyltransferase"/>
    <property type="match status" value="1"/>
</dbReference>
<dbReference type="InterPro" id="IPR052038">
    <property type="entry name" value="Type-VII_TA_antitoxin"/>
</dbReference>
<comment type="catalytic activity">
    <reaction evidence="11">
        <text>O-(5'-adenylyl)-L-tyrosyl-[protein] + ATP = O-[5'-(adenylyl-(5'-&gt;3')-adenylyl)]-L-tyrosyl-[protein] + diphosphate</text>
        <dbReference type="Rhea" id="RHEA:66528"/>
        <dbReference type="Rhea" id="RHEA-COMP:13846"/>
        <dbReference type="Rhea" id="RHEA-COMP:17046"/>
        <dbReference type="ChEBI" id="CHEBI:30616"/>
        <dbReference type="ChEBI" id="CHEBI:33019"/>
        <dbReference type="ChEBI" id="CHEBI:83624"/>
        <dbReference type="ChEBI" id="CHEBI:167160"/>
    </reaction>
</comment>
<organism evidence="14 15">
    <name type="scientific">Candidatus Methanoperedens nitratireducens</name>
    <dbReference type="NCBI Taxonomy" id="1392998"/>
    <lineage>
        <taxon>Archaea</taxon>
        <taxon>Methanobacteriati</taxon>
        <taxon>Methanobacteriota</taxon>
        <taxon>Stenosarchaea group</taxon>
        <taxon>Methanomicrobia</taxon>
        <taxon>Methanosarcinales</taxon>
        <taxon>ANME-2 cluster</taxon>
        <taxon>Candidatus Methanoperedentaceae</taxon>
        <taxon>Candidatus Methanoperedens</taxon>
    </lineage>
</organism>
<evidence type="ECO:0000259" key="13">
    <source>
        <dbReference type="Pfam" id="PF01909"/>
    </source>
</evidence>
<reference evidence="15" key="1">
    <citation type="submission" date="2017-06" db="EMBL/GenBank/DDBJ databases">
        <authorList>
            <person name="Cremers G."/>
        </authorList>
    </citation>
    <scope>NUCLEOTIDE SEQUENCE [LARGE SCALE GENOMIC DNA]</scope>
</reference>
<dbReference type="EMBL" id="FZMP01000066">
    <property type="protein sequence ID" value="SNQ60074.1"/>
    <property type="molecule type" value="Genomic_DNA"/>
</dbReference>
<dbReference type="OrthoDB" id="61846at2157"/>
<dbReference type="EC" id="2.7.7.108" evidence="9"/>
<dbReference type="InterPro" id="IPR002934">
    <property type="entry name" value="Polymerase_NTP_transf_dom"/>
</dbReference>
<evidence type="ECO:0000256" key="11">
    <source>
        <dbReference type="ARBA" id="ARBA00047518"/>
    </source>
</evidence>
<evidence type="ECO:0000256" key="7">
    <source>
        <dbReference type="ARBA" id="ARBA00022840"/>
    </source>
</evidence>
<dbReference type="RefSeq" id="WP_096204338.1">
    <property type="nucleotide sequence ID" value="NZ_FZMP01000066.1"/>
</dbReference>
<keyword evidence="6" id="KW-0547">Nucleotide-binding</keyword>
<keyword evidence="2" id="KW-1277">Toxin-antitoxin system</keyword>
<gene>
    <name evidence="14" type="ORF">MNV_1580012</name>
</gene>
<dbReference type="AlphaFoldDB" id="A0A284VLD6"/>
<dbReference type="InterPro" id="IPR043519">
    <property type="entry name" value="NT_sf"/>
</dbReference>
<comment type="catalytic activity">
    <reaction evidence="12">
        <text>L-tyrosyl-[protein] + ATP = O-(5'-adenylyl)-L-tyrosyl-[protein] + diphosphate</text>
        <dbReference type="Rhea" id="RHEA:54288"/>
        <dbReference type="Rhea" id="RHEA-COMP:10136"/>
        <dbReference type="Rhea" id="RHEA-COMP:13846"/>
        <dbReference type="ChEBI" id="CHEBI:30616"/>
        <dbReference type="ChEBI" id="CHEBI:33019"/>
        <dbReference type="ChEBI" id="CHEBI:46858"/>
        <dbReference type="ChEBI" id="CHEBI:83624"/>
        <dbReference type="EC" id="2.7.7.108"/>
    </reaction>
</comment>
<evidence type="ECO:0000256" key="9">
    <source>
        <dbReference type="ARBA" id="ARBA00034531"/>
    </source>
</evidence>
<dbReference type="PANTHER" id="PTHR33571:SF12">
    <property type="entry name" value="BSL3053 PROTEIN"/>
    <property type="match status" value="1"/>
</dbReference>
<evidence type="ECO:0000256" key="4">
    <source>
        <dbReference type="ARBA" id="ARBA00022695"/>
    </source>
</evidence>
<evidence type="ECO:0000256" key="8">
    <source>
        <dbReference type="ARBA" id="ARBA00022842"/>
    </source>
</evidence>
<evidence type="ECO:0000256" key="5">
    <source>
        <dbReference type="ARBA" id="ARBA00022723"/>
    </source>
</evidence>
<sequence length="96" mass="11024">MELEEIINILKQVNNEVKQRYKAKVKGIFGSYVRGEEHAGSDIDVLVEFEKGANLLHFVGLSLFLEEKIGIKVDVVPFDTIRKEIKEQVFKEAVYL</sequence>
<keyword evidence="15" id="KW-1185">Reference proteome</keyword>
<accession>A0A284VLD6</accession>
<keyword evidence="5" id="KW-0479">Metal-binding</keyword>
<comment type="cofactor">
    <cofactor evidence="1">
        <name>Mg(2+)</name>
        <dbReference type="ChEBI" id="CHEBI:18420"/>
    </cofactor>
</comment>
<keyword evidence="4" id="KW-0548">Nucleotidyltransferase</keyword>
<dbReference type="CDD" id="cd05403">
    <property type="entry name" value="NT_KNTase_like"/>
    <property type="match status" value="1"/>
</dbReference>
<dbReference type="Gene3D" id="3.30.460.10">
    <property type="entry name" value="Beta Polymerase, domain 2"/>
    <property type="match status" value="1"/>
</dbReference>
<evidence type="ECO:0000256" key="3">
    <source>
        <dbReference type="ARBA" id="ARBA00022679"/>
    </source>
</evidence>
<evidence type="ECO:0000313" key="14">
    <source>
        <dbReference type="EMBL" id="SNQ60074.1"/>
    </source>
</evidence>
<dbReference type="GO" id="GO:0046872">
    <property type="term" value="F:metal ion binding"/>
    <property type="evidence" value="ECO:0007669"/>
    <property type="project" value="UniProtKB-KW"/>
</dbReference>
<evidence type="ECO:0000256" key="10">
    <source>
        <dbReference type="ARBA" id="ARBA00038276"/>
    </source>
</evidence>
<evidence type="ECO:0000256" key="1">
    <source>
        <dbReference type="ARBA" id="ARBA00001946"/>
    </source>
</evidence>
<dbReference type="GO" id="GO:0005524">
    <property type="term" value="F:ATP binding"/>
    <property type="evidence" value="ECO:0007669"/>
    <property type="project" value="UniProtKB-KW"/>
</dbReference>
<feature type="domain" description="Polymerase nucleotidyl transferase" evidence="13">
    <location>
        <begin position="10"/>
        <end position="96"/>
    </location>
</feature>
<keyword evidence="7" id="KW-0067">ATP-binding</keyword>
<dbReference type="Proteomes" id="UP000218615">
    <property type="component" value="Unassembled WGS sequence"/>
</dbReference>
<protein>
    <recommendedName>
        <fullName evidence="9">protein adenylyltransferase</fullName>
        <ecNumber evidence="9">2.7.7.108</ecNumber>
    </recommendedName>
</protein>
<comment type="similarity">
    <text evidence="10">Belongs to the MntA antitoxin family.</text>
</comment>
<dbReference type="GO" id="GO:0070733">
    <property type="term" value="F:AMPylase activity"/>
    <property type="evidence" value="ECO:0007669"/>
    <property type="project" value="UniProtKB-EC"/>
</dbReference>